<protein>
    <submittedName>
        <fullName evidence="1">Uncharacterized protein</fullName>
    </submittedName>
</protein>
<comment type="caution">
    <text evidence="1">The sequence shown here is derived from an EMBL/GenBank/DDBJ whole genome shotgun (WGS) entry which is preliminary data.</text>
</comment>
<evidence type="ECO:0000313" key="2">
    <source>
        <dbReference type="Proteomes" id="UP001143910"/>
    </source>
</evidence>
<dbReference type="Proteomes" id="UP001143910">
    <property type="component" value="Unassembled WGS sequence"/>
</dbReference>
<name>A0ACC1NHP1_9HYPO</name>
<reference evidence="1" key="1">
    <citation type="submission" date="2022-08" db="EMBL/GenBank/DDBJ databases">
        <title>Genome Sequence of Lecanicillium fungicola.</title>
        <authorList>
            <person name="Buettner E."/>
        </authorList>
    </citation>
    <scope>NUCLEOTIDE SEQUENCE</scope>
    <source>
        <strain evidence="1">Babe33</strain>
    </source>
</reference>
<proteinExistence type="predicted"/>
<dbReference type="EMBL" id="JANJQO010000413">
    <property type="protein sequence ID" value="KAJ2978041.1"/>
    <property type="molecule type" value="Genomic_DNA"/>
</dbReference>
<evidence type="ECO:0000313" key="1">
    <source>
        <dbReference type="EMBL" id="KAJ2978041.1"/>
    </source>
</evidence>
<keyword evidence="2" id="KW-1185">Reference proteome</keyword>
<organism evidence="1 2">
    <name type="scientific">Zarea fungicola</name>
    <dbReference type="NCBI Taxonomy" id="93591"/>
    <lineage>
        <taxon>Eukaryota</taxon>
        <taxon>Fungi</taxon>
        <taxon>Dikarya</taxon>
        <taxon>Ascomycota</taxon>
        <taxon>Pezizomycotina</taxon>
        <taxon>Sordariomycetes</taxon>
        <taxon>Hypocreomycetidae</taxon>
        <taxon>Hypocreales</taxon>
        <taxon>Cordycipitaceae</taxon>
        <taxon>Zarea</taxon>
    </lineage>
</organism>
<sequence length="953" mass="106031">MFDPDSDKSRASGFSLDGFSNVRDNGYFPMGDGLGSIAPSQLSRAPDDIPRMEPHAMDWTPTPTGHASHFHRSNHTDMHDQEDLIDFGDAEPTSASGVGRLVAQFESKDYVPPLPPRPIANTAPSPAETNPSLTNSSFSSYFGSLTNAAHVNHMPSPVGSPVESHYGSFGDVLSRITSPQDISSLDAGSPLVTFGAFPDARISSPHISAFRSHVHSLSQFASVDRNRSPFGVESRNDSDSGNLDKEAELFGDVERNIVTFLKGELDSGHRQQELPPSQEQHQPVQHVAPKQLQQLTQQSTPQFNHQSTKQVNPQSSHQQSQQQQNQPQPNTAGTPSTTGTPGFSIWRPPASPEIKMESPTSSPVLQAKNIFEKPPIPPKPKPKSIVNTPNQLTLDFSSSINAKGKASVKPPKPPKPPRSRLQLPPPPPPRPQADANNFIMSPGSEHLPATPATPATPSTATDVASPGPSTLRQAVSALRGPSLRPGRELVPAETWEQHKGTIRALYLEDRKPLKEVMSIMAEKYNFQATPKMYKTRFSQWGFVKNNTEDEVKKLLSMKFQRDAEGKISEFVRNGRVVNLGTYLKRKGVTEYDLIDFEQPADLPAHIRCRTPTPPPAPVYFRAPDLVRAQELLVGNIRKAFLQCRQFESDINSQIGWTTLQAWGAWSSDLLLEANFFFEALDADTGGQCLMRAFKQLEEDLKTLTPLGIFELLSGMVNRDLGLITALCKYLAAHSTTNLERAHPLRVVFGCLYDVQQKHGAAILSELLWGCAPLVANELEAIYGRRHPYVVRAWLDLAYFNSHVNIDRLQKIALEMRLVQKQLEQQNGPTDPEVLIVRYAILQLMYATEPKSDDTKHATTELWHTLKSMKVLFRIRDSKSNAYCFHSPVRLNPWTKRCRRRYDAAVAIFEDHLGVKLHPYFEEDLHTSLHELEAHDSFATALEQSNYGNRLGYI</sequence>
<accession>A0ACC1NHP1</accession>
<gene>
    <name evidence="1" type="ORF">NQ176_g4034</name>
</gene>